<name>A0A9E7LCF9_9LILI</name>
<evidence type="ECO:0000256" key="1">
    <source>
        <dbReference type="SAM" id="MobiDB-lite"/>
    </source>
</evidence>
<feature type="compositionally biased region" description="Basic and acidic residues" evidence="1">
    <location>
        <begin position="1"/>
        <end position="10"/>
    </location>
</feature>
<reference evidence="2" key="1">
    <citation type="submission" date="2022-05" db="EMBL/GenBank/DDBJ databases">
        <title>The Musa troglodytarum L. genome provides insights into the mechanism of non-climacteric behaviour and enrichment of carotenoids.</title>
        <authorList>
            <person name="Wang J."/>
        </authorList>
    </citation>
    <scope>NUCLEOTIDE SEQUENCE</scope>
    <source>
        <tissue evidence="2">Leaf</tissue>
    </source>
</reference>
<dbReference type="EMBL" id="CP097511">
    <property type="protein sequence ID" value="URE45514.1"/>
    <property type="molecule type" value="Genomic_DNA"/>
</dbReference>
<keyword evidence="3" id="KW-1185">Reference proteome</keyword>
<gene>
    <name evidence="2" type="ORF">MUK42_25767</name>
</gene>
<dbReference type="OrthoDB" id="413077at2759"/>
<dbReference type="AlphaFoldDB" id="A0A9E7LCF9"/>
<accession>A0A9E7LCF9</accession>
<feature type="region of interest" description="Disordered" evidence="1">
    <location>
        <begin position="1"/>
        <end position="27"/>
    </location>
</feature>
<proteinExistence type="predicted"/>
<organism evidence="2 3">
    <name type="scientific">Musa troglodytarum</name>
    <name type="common">fe'i banana</name>
    <dbReference type="NCBI Taxonomy" id="320322"/>
    <lineage>
        <taxon>Eukaryota</taxon>
        <taxon>Viridiplantae</taxon>
        <taxon>Streptophyta</taxon>
        <taxon>Embryophyta</taxon>
        <taxon>Tracheophyta</taxon>
        <taxon>Spermatophyta</taxon>
        <taxon>Magnoliopsida</taxon>
        <taxon>Liliopsida</taxon>
        <taxon>Zingiberales</taxon>
        <taxon>Musaceae</taxon>
        <taxon>Musa</taxon>
    </lineage>
</organism>
<sequence>HQSVGDSKREKATKRQQGGPSYPFGWSLPETARVCVFTLRSEKGGRRGRRRRGGGWDERSLREKKLLVFPNHLRMITAEFSPLMAAKYGLLLVAIFSS</sequence>
<dbReference type="Proteomes" id="UP001055439">
    <property type="component" value="Chromosome 9"/>
</dbReference>
<protein>
    <submittedName>
        <fullName evidence="2">Uncharacterized protein</fullName>
    </submittedName>
</protein>
<feature type="non-terminal residue" evidence="2">
    <location>
        <position position="1"/>
    </location>
</feature>
<evidence type="ECO:0000313" key="2">
    <source>
        <dbReference type="EMBL" id="URE45514.1"/>
    </source>
</evidence>
<evidence type="ECO:0000313" key="3">
    <source>
        <dbReference type="Proteomes" id="UP001055439"/>
    </source>
</evidence>